<sequence length="281" mass="33015">MKHRQINIIKVMLIISSVVFFVTLLALIFDDFLAAQLDVIGIRIAMLIVAFASFGSSTLFSLLILHHNKTVSMINDDLNRRAELFRELQFSSSNYSVIDFMDRMLIYIESTRYVDRYVRNNNFLFHMIEKGLNEQHVVEHPDDYDYFSFRIPFRVIEGKLISKITFNEIYFERDQKRFFFMTPSSEKESRAYLLYNEQTKRNNVIINLIVSKTSDFFDPKIVNAFSKIKMNLHITSLLGVVVEGMSELYFTNPEQIEGDFTNTYKINSSNFIIKGMPYIEK</sequence>
<feature type="transmembrane region" description="Helical" evidence="1">
    <location>
        <begin position="40"/>
        <end position="65"/>
    </location>
</feature>
<dbReference type="EMBL" id="JASCXW010000011">
    <property type="protein sequence ID" value="MDI6452794.1"/>
    <property type="molecule type" value="Genomic_DNA"/>
</dbReference>
<evidence type="ECO:0000313" key="3">
    <source>
        <dbReference type="Proteomes" id="UP001431532"/>
    </source>
</evidence>
<name>A0AAW6UA46_9MOLU</name>
<protein>
    <recommendedName>
        <fullName evidence="4">DUF3137 domain-containing protein</fullName>
    </recommendedName>
</protein>
<reference evidence="2" key="1">
    <citation type="submission" date="2023-05" db="EMBL/GenBank/DDBJ databases">
        <title>Mariniplasma microaerophilum sp. nov., a novel anaerobic mollicute isolated from terrestrial mud volcano, Taman Peninsula, Russia.</title>
        <authorList>
            <person name="Khomyakova M.A."/>
            <person name="Merkel A.Y."/>
            <person name="Slobodkin A.I."/>
        </authorList>
    </citation>
    <scope>NUCLEOTIDE SEQUENCE</scope>
    <source>
        <strain evidence="2">M4Ah</strain>
    </source>
</reference>
<evidence type="ECO:0000313" key="2">
    <source>
        <dbReference type="EMBL" id="MDI6452794.1"/>
    </source>
</evidence>
<keyword evidence="3" id="KW-1185">Reference proteome</keyword>
<dbReference type="RefSeq" id="WP_282839219.1">
    <property type="nucleotide sequence ID" value="NZ_JASCXW010000011.1"/>
</dbReference>
<keyword evidence="1" id="KW-0472">Membrane</keyword>
<keyword evidence="1" id="KW-0812">Transmembrane</keyword>
<keyword evidence="1" id="KW-1133">Transmembrane helix</keyword>
<comment type="caution">
    <text evidence="2">The sequence shown here is derived from an EMBL/GenBank/DDBJ whole genome shotgun (WGS) entry which is preliminary data.</text>
</comment>
<gene>
    <name evidence="2" type="ORF">QJ521_04390</name>
</gene>
<evidence type="ECO:0000256" key="1">
    <source>
        <dbReference type="SAM" id="Phobius"/>
    </source>
</evidence>
<feature type="transmembrane region" description="Helical" evidence="1">
    <location>
        <begin position="7"/>
        <end position="28"/>
    </location>
</feature>
<dbReference type="AlphaFoldDB" id="A0AAW6UA46"/>
<evidence type="ECO:0008006" key="4">
    <source>
        <dbReference type="Google" id="ProtNLM"/>
    </source>
</evidence>
<proteinExistence type="predicted"/>
<organism evidence="2 3">
    <name type="scientific">Peloplasma aerotolerans</name>
    <dbReference type="NCBI Taxonomy" id="3044389"/>
    <lineage>
        <taxon>Bacteria</taxon>
        <taxon>Bacillati</taxon>
        <taxon>Mycoplasmatota</taxon>
        <taxon>Mollicutes</taxon>
        <taxon>Acholeplasmatales</taxon>
        <taxon>Acholeplasmataceae</taxon>
        <taxon>Peloplasma</taxon>
    </lineage>
</organism>
<accession>A0AAW6UA46</accession>
<dbReference type="Proteomes" id="UP001431532">
    <property type="component" value="Unassembled WGS sequence"/>
</dbReference>